<sequence length="52" mass="6475">MLENDNLRKEMGEKSREMVKQYDWKIITKKYIEVYNQALKRRGSEKRNQRKI</sequence>
<comment type="caution">
    <text evidence="1">The sequence shown here is derived from an EMBL/GenBank/DDBJ whole genome shotgun (WGS) entry which is preliminary data.</text>
</comment>
<organism evidence="1">
    <name type="scientific">marine sediment metagenome</name>
    <dbReference type="NCBI Taxonomy" id="412755"/>
    <lineage>
        <taxon>unclassified sequences</taxon>
        <taxon>metagenomes</taxon>
        <taxon>ecological metagenomes</taxon>
    </lineage>
</organism>
<protein>
    <submittedName>
        <fullName evidence="1">Uncharacterized protein</fullName>
    </submittedName>
</protein>
<dbReference type="AlphaFoldDB" id="X1N1Q8"/>
<evidence type="ECO:0000313" key="1">
    <source>
        <dbReference type="EMBL" id="GAI20820.1"/>
    </source>
</evidence>
<proteinExistence type="predicted"/>
<gene>
    <name evidence="1" type="ORF">S06H3_27414</name>
</gene>
<accession>X1N1Q8</accession>
<name>X1N1Q8_9ZZZZ</name>
<reference evidence="1" key="1">
    <citation type="journal article" date="2014" name="Front. Microbiol.">
        <title>High frequency of phylogenetically diverse reductive dehalogenase-homologous genes in deep subseafloor sedimentary metagenomes.</title>
        <authorList>
            <person name="Kawai M."/>
            <person name="Futagami T."/>
            <person name="Toyoda A."/>
            <person name="Takaki Y."/>
            <person name="Nishi S."/>
            <person name="Hori S."/>
            <person name="Arai W."/>
            <person name="Tsubouchi T."/>
            <person name="Morono Y."/>
            <person name="Uchiyama I."/>
            <person name="Ito T."/>
            <person name="Fujiyama A."/>
            <person name="Inagaki F."/>
            <person name="Takami H."/>
        </authorList>
    </citation>
    <scope>NUCLEOTIDE SEQUENCE</scope>
    <source>
        <strain evidence="1">Expedition CK06-06</strain>
    </source>
</reference>
<dbReference type="SUPFAM" id="SSF53756">
    <property type="entry name" value="UDP-Glycosyltransferase/glycogen phosphorylase"/>
    <property type="match status" value="1"/>
</dbReference>
<dbReference type="EMBL" id="BARV01015901">
    <property type="protein sequence ID" value="GAI20820.1"/>
    <property type="molecule type" value="Genomic_DNA"/>
</dbReference>
<dbReference type="Gene3D" id="3.40.50.2000">
    <property type="entry name" value="Glycogen Phosphorylase B"/>
    <property type="match status" value="1"/>
</dbReference>